<accession>A0A6J5ST29</accession>
<evidence type="ECO:0000313" key="1">
    <source>
        <dbReference type="EMBL" id="CAB4139694.1"/>
    </source>
</evidence>
<organism evidence="2">
    <name type="scientific">uncultured Caudovirales phage</name>
    <dbReference type="NCBI Taxonomy" id="2100421"/>
    <lineage>
        <taxon>Viruses</taxon>
        <taxon>Duplodnaviria</taxon>
        <taxon>Heunggongvirae</taxon>
        <taxon>Uroviricota</taxon>
        <taxon>Caudoviricetes</taxon>
        <taxon>Peduoviridae</taxon>
        <taxon>Maltschvirus</taxon>
        <taxon>Maltschvirus maltsch</taxon>
    </lineage>
</organism>
<protein>
    <submittedName>
        <fullName evidence="2">Uncharacterized protein</fullName>
    </submittedName>
</protein>
<dbReference type="EMBL" id="LR797466">
    <property type="protein sequence ID" value="CAB4218698.1"/>
    <property type="molecule type" value="Genomic_DNA"/>
</dbReference>
<sequence>MDKKSLTDRLQAICVDKKGKKSKQAKLTKAAQLLAVMPDIEAAHALGVSRALIVEELNACGLEISLATFDGTLRRLRKRKKH</sequence>
<reference evidence="2" key="1">
    <citation type="submission" date="2020-05" db="EMBL/GenBank/DDBJ databases">
        <authorList>
            <person name="Chiriac C."/>
            <person name="Salcher M."/>
            <person name="Ghai R."/>
            <person name="Kavagutti S V."/>
        </authorList>
    </citation>
    <scope>NUCLEOTIDE SEQUENCE</scope>
</reference>
<gene>
    <name evidence="2" type="ORF">UFOVP1607_36</name>
    <name evidence="1" type="ORF">UFOVP352_26</name>
</gene>
<dbReference type="EMBL" id="LR796365">
    <property type="protein sequence ID" value="CAB4139694.1"/>
    <property type="molecule type" value="Genomic_DNA"/>
</dbReference>
<name>A0A6J5ST29_9CAUD</name>
<proteinExistence type="predicted"/>
<evidence type="ECO:0000313" key="2">
    <source>
        <dbReference type="EMBL" id="CAB4218698.1"/>
    </source>
</evidence>